<evidence type="ECO:0000256" key="8">
    <source>
        <dbReference type="SAM" id="Phobius"/>
    </source>
</evidence>
<proteinExistence type="inferred from homology"/>
<dbReference type="GO" id="GO:0089702">
    <property type="term" value="F:undecaprenyl-phosphate glucose phosphotransferase activity"/>
    <property type="evidence" value="ECO:0007669"/>
    <property type="project" value="UniProtKB-EC"/>
</dbReference>
<comment type="similarity">
    <text evidence="2">Belongs to the bacterial sugar transferase family.</text>
</comment>
<dbReference type="RefSeq" id="WP_378478811.1">
    <property type="nucleotide sequence ID" value="NZ_JBHUIW010000019.1"/>
</dbReference>
<feature type="transmembrane region" description="Helical" evidence="8">
    <location>
        <begin position="128"/>
        <end position="147"/>
    </location>
</feature>
<comment type="caution">
    <text evidence="10">The sequence shown here is derived from an EMBL/GenBank/DDBJ whole genome shotgun (WGS) entry which is preliminary data.</text>
</comment>
<dbReference type="NCBIfam" id="TIGR03025">
    <property type="entry name" value="EPS_sugtrans"/>
    <property type="match status" value="1"/>
</dbReference>
<evidence type="ECO:0000313" key="11">
    <source>
        <dbReference type="Proteomes" id="UP001597314"/>
    </source>
</evidence>
<organism evidence="10 11">
    <name type="scientific">Rhodoplanes azumiensis</name>
    <dbReference type="NCBI Taxonomy" id="1897628"/>
    <lineage>
        <taxon>Bacteria</taxon>
        <taxon>Pseudomonadati</taxon>
        <taxon>Pseudomonadota</taxon>
        <taxon>Alphaproteobacteria</taxon>
        <taxon>Hyphomicrobiales</taxon>
        <taxon>Nitrobacteraceae</taxon>
        <taxon>Rhodoplanes</taxon>
    </lineage>
</organism>
<keyword evidence="6 8" id="KW-0472">Membrane</keyword>
<feature type="domain" description="Bacterial sugar transferase" evidence="9">
    <location>
        <begin position="301"/>
        <end position="485"/>
    </location>
</feature>
<evidence type="ECO:0000256" key="6">
    <source>
        <dbReference type="ARBA" id="ARBA00023136"/>
    </source>
</evidence>
<dbReference type="InterPro" id="IPR017475">
    <property type="entry name" value="EPS_sugar_tfrase"/>
</dbReference>
<name>A0ABW5ALA9_9BRAD</name>
<evidence type="ECO:0000256" key="4">
    <source>
        <dbReference type="ARBA" id="ARBA00022692"/>
    </source>
</evidence>
<sequence length="491" mass="53659">MGPPLSIVHEPSLAPVASAAAPRRSLPSGRIDLLFILCDLAIVVGAGLVGSIAFAMLAHGEAGDVASQAGLGLIAGVAYALAAHHFGLYRLESLLRHQPDDTPVSASWAFAVLMVAITLFLLKMGPEVSRGSTLALGLVGWIALVGWRRLAKRRLRSALADGTISGRRAVLIGTADELAQFGWRDLLVRYGIAEVDRITLPPDDGTVHVSRAQRAAVERAVARIRTSFDETVDSIVVALPWTSTAQLEVVMEELRSVPLAVWLLPDRAVSTVLQRQAGPCRHAYLVETQRAPLTALEQTVKRVVDVGIAATALLVLSPLMLATAVAIKLESPGPVLFRQRRHGFNGRPFLIYKFRTMTVMEDGATVVQAQVADPRVTRLGAVLRRTSIDELPQLFNVLRGEMSIVGPRPHAIAHDEYYGKMIANYAFRHHMKPGITGWAQVHGFRGGTPRLELMQQRVALDLWYVANWSVWIDLQVMVRTVVEVLRQRNAF</sequence>
<evidence type="ECO:0000259" key="9">
    <source>
        <dbReference type="Pfam" id="PF02397"/>
    </source>
</evidence>
<evidence type="ECO:0000256" key="1">
    <source>
        <dbReference type="ARBA" id="ARBA00004141"/>
    </source>
</evidence>
<dbReference type="Proteomes" id="UP001597314">
    <property type="component" value="Unassembled WGS sequence"/>
</dbReference>
<dbReference type="PANTHER" id="PTHR30576">
    <property type="entry name" value="COLANIC BIOSYNTHESIS UDP-GLUCOSE LIPID CARRIER TRANSFERASE"/>
    <property type="match status" value="1"/>
</dbReference>
<keyword evidence="4 8" id="KW-0812">Transmembrane</keyword>
<evidence type="ECO:0000256" key="7">
    <source>
        <dbReference type="ARBA" id="ARBA00023169"/>
    </source>
</evidence>
<dbReference type="EMBL" id="JBHUIW010000019">
    <property type="protein sequence ID" value="MFD2183659.1"/>
    <property type="molecule type" value="Genomic_DNA"/>
</dbReference>
<keyword evidence="7" id="KW-0270">Exopolysaccharide synthesis</keyword>
<dbReference type="NCBIfam" id="TIGR03023">
    <property type="entry name" value="WcaJ_sugtrans"/>
    <property type="match status" value="1"/>
</dbReference>
<dbReference type="EC" id="2.7.8.31" evidence="10"/>
<comment type="subcellular location">
    <subcellularLocation>
        <location evidence="1">Membrane</location>
        <topology evidence="1">Multi-pass membrane protein</topology>
    </subcellularLocation>
</comment>
<protein>
    <submittedName>
        <fullName evidence="10">Undecaprenyl-phosphate glucose phosphotransferase</fullName>
        <ecNumber evidence="10">2.7.8.31</ecNumber>
    </submittedName>
</protein>
<dbReference type="InterPro" id="IPR003362">
    <property type="entry name" value="Bact_transf"/>
</dbReference>
<evidence type="ECO:0000256" key="2">
    <source>
        <dbReference type="ARBA" id="ARBA00006464"/>
    </source>
</evidence>
<accession>A0ABW5ALA9</accession>
<reference evidence="11" key="1">
    <citation type="journal article" date="2019" name="Int. J. Syst. Evol. Microbiol.">
        <title>The Global Catalogue of Microorganisms (GCM) 10K type strain sequencing project: providing services to taxonomists for standard genome sequencing and annotation.</title>
        <authorList>
            <consortium name="The Broad Institute Genomics Platform"/>
            <consortium name="The Broad Institute Genome Sequencing Center for Infectious Disease"/>
            <person name="Wu L."/>
            <person name="Ma J."/>
        </authorList>
    </citation>
    <scope>NUCLEOTIDE SEQUENCE [LARGE SCALE GENOMIC DNA]</scope>
    <source>
        <strain evidence="11">CGMCC 1.6774</strain>
    </source>
</reference>
<evidence type="ECO:0000256" key="3">
    <source>
        <dbReference type="ARBA" id="ARBA00022679"/>
    </source>
</evidence>
<keyword evidence="5 8" id="KW-1133">Transmembrane helix</keyword>
<evidence type="ECO:0000313" key="10">
    <source>
        <dbReference type="EMBL" id="MFD2183659.1"/>
    </source>
</evidence>
<feature type="transmembrane region" description="Helical" evidence="8">
    <location>
        <begin position="103"/>
        <end position="122"/>
    </location>
</feature>
<dbReference type="PANTHER" id="PTHR30576:SF21">
    <property type="entry name" value="UDP-GLUCOSE:UNDECAPRENYL-PHOSPHATE GLUCOSE-1-PHOSPHATE TRANSFERASE"/>
    <property type="match status" value="1"/>
</dbReference>
<keyword evidence="3 10" id="KW-0808">Transferase</keyword>
<evidence type="ECO:0000256" key="5">
    <source>
        <dbReference type="ARBA" id="ARBA00022989"/>
    </source>
</evidence>
<gene>
    <name evidence="10" type="ORF">ACFSOX_16000</name>
</gene>
<feature type="transmembrane region" description="Helical" evidence="8">
    <location>
        <begin position="33"/>
        <end position="57"/>
    </location>
</feature>
<feature type="transmembrane region" description="Helical" evidence="8">
    <location>
        <begin position="69"/>
        <end position="91"/>
    </location>
</feature>
<dbReference type="InterPro" id="IPR017473">
    <property type="entry name" value="Undecaprenyl-P_gluc_Ptfrase"/>
</dbReference>
<dbReference type="Pfam" id="PF13727">
    <property type="entry name" value="CoA_binding_3"/>
    <property type="match status" value="1"/>
</dbReference>
<keyword evidence="11" id="KW-1185">Reference proteome</keyword>
<dbReference type="Pfam" id="PF02397">
    <property type="entry name" value="Bac_transf"/>
    <property type="match status" value="1"/>
</dbReference>